<dbReference type="KEGG" id="pamo:BAR1_17505"/>
<evidence type="ECO:0000313" key="4">
    <source>
        <dbReference type="EMBL" id="AXX99569.1"/>
    </source>
</evidence>
<dbReference type="RefSeq" id="WP_118944220.1">
    <property type="nucleotide sequence ID" value="NZ_CP032125.1"/>
</dbReference>
<dbReference type="Proteomes" id="UP000261704">
    <property type="component" value="Chromosome"/>
</dbReference>
<evidence type="ECO:0000259" key="3">
    <source>
        <dbReference type="PROSITE" id="PS51186"/>
    </source>
</evidence>
<keyword evidence="2" id="KW-0012">Acyltransferase</keyword>
<dbReference type="GO" id="GO:0016747">
    <property type="term" value="F:acyltransferase activity, transferring groups other than amino-acyl groups"/>
    <property type="evidence" value="ECO:0007669"/>
    <property type="project" value="InterPro"/>
</dbReference>
<name>A0A347UL41_9RHOB</name>
<dbReference type="EMBL" id="CP032125">
    <property type="protein sequence ID" value="AXX99569.1"/>
    <property type="molecule type" value="Genomic_DNA"/>
</dbReference>
<dbReference type="PROSITE" id="PS51186">
    <property type="entry name" value="GNAT"/>
    <property type="match status" value="1"/>
</dbReference>
<gene>
    <name evidence="4" type="ORF">BAR1_17505</name>
</gene>
<dbReference type="AlphaFoldDB" id="A0A347UL41"/>
<evidence type="ECO:0000313" key="5">
    <source>
        <dbReference type="Proteomes" id="UP000261704"/>
    </source>
</evidence>
<accession>A0A347UL41</accession>
<dbReference type="InterPro" id="IPR016181">
    <property type="entry name" value="Acyl_CoA_acyltransferase"/>
</dbReference>
<dbReference type="Pfam" id="PF13302">
    <property type="entry name" value="Acetyltransf_3"/>
    <property type="match status" value="1"/>
</dbReference>
<evidence type="ECO:0000256" key="2">
    <source>
        <dbReference type="ARBA" id="ARBA00023315"/>
    </source>
</evidence>
<dbReference type="OrthoDB" id="5997585at2"/>
<keyword evidence="1 4" id="KW-0808">Transferase</keyword>
<reference evidence="4 5" key="1">
    <citation type="submission" date="2018-09" db="EMBL/GenBank/DDBJ databases">
        <title>Profundibacter amoris BAR1 gen. nov., sp. nov., a new member of the Roseobacter clade isolated at Lokis Castle Vent Field on the Arctic Mid-Oceanic Ridge.</title>
        <authorList>
            <person name="Le Moine Bauer S."/>
            <person name="Sjoeberg A.G."/>
            <person name="L'Haridon S."/>
            <person name="Stokke R."/>
            <person name="Roalkvam I."/>
            <person name="Steen I.H."/>
            <person name="Dahle H."/>
        </authorList>
    </citation>
    <scope>NUCLEOTIDE SEQUENCE [LARGE SCALE GENOMIC DNA]</scope>
    <source>
        <strain evidence="4 5">BAR1</strain>
    </source>
</reference>
<proteinExistence type="predicted"/>
<keyword evidence="5" id="KW-1185">Reference proteome</keyword>
<feature type="domain" description="N-acetyltransferase" evidence="3">
    <location>
        <begin position="1"/>
        <end position="161"/>
    </location>
</feature>
<dbReference type="SUPFAM" id="SSF55729">
    <property type="entry name" value="Acyl-CoA N-acyltransferases (Nat)"/>
    <property type="match status" value="1"/>
</dbReference>
<organism evidence="4 5">
    <name type="scientific">Profundibacter amoris</name>
    <dbReference type="NCBI Taxonomy" id="2171755"/>
    <lineage>
        <taxon>Bacteria</taxon>
        <taxon>Pseudomonadati</taxon>
        <taxon>Pseudomonadota</taxon>
        <taxon>Alphaproteobacteria</taxon>
        <taxon>Rhodobacterales</taxon>
        <taxon>Paracoccaceae</taxon>
        <taxon>Profundibacter</taxon>
    </lineage>
</organism>
<dbReference type="InterPro" id="IPR050832">
    <property type="entry name" value="Bact_Acetyltransf"/>
</dbReference>
<dbReference type="Gene3D" id="3.40.630.30">
    <property type="match status" value="1"/>
</dbReference>
<sequence>MIIRQATPDDAAEMAVLLNEIIRIGGTTAFQKEWTTEDMQGFIRKLQTTGCIHIARDRETDALLGYQSLEAYPDLPKTLGIIATFAKVGRTTRGIGTALFAATRQAAPALGFTELDATIRADNTGGLAYYSKMGFEDHSVAKAVPLDDGTLVDRFSKRLKL</sequence>
<evidence type="ECO:0000256" key="1">
    <source>
        <dbReference type="ARBA" id="ARBA00022679"/>
    </source>
</evidence>
<dbReference type="PANTHER" id="PTHR43877">
    <property type="entry name" value="AMINOALKYLPHOSPHONATE N-ACETYLTRANSFERASE-RELATED-RELATED"/>
    <property type="match status" value="1"/>
</dbReference>
<protein>
    <submittedName>
        <fullName evidence="4">N-acetyltransferase</fullName>
    </submittedName>
</protein>
<dbReference type="InterPro" id="IPR000182">
    <property type="entry name" value="GNAT_dom"/>
</dbReference>
<dbReference type="PANTHER" id="PTHR43877:SF1">
    <property type="entry name" value="ACETYLTRANSFERASE"/>
    <property type="match status" value="1"/>
</dbReference>